<keyword evidence="7" id="KW-0675">Receptor</keyword>
<dbReference type="GO" id="GO:0045944">
    <property type="term" value="P:positive regulation of transcription by RNA polymerase II"/>
    <property type="evidence" value="ECO:0007669"/>
    <property type="project" value="TreeGrafter"/>
</dbReference>
<dbReference type="eggNOG" id="KOG3575">
    <property type="taxonomic scope" value="Eukaryota"/>
</dbReference>
<dbReference type="GO" id="GO:0008270">
    <property type="term" value="F:zinc ion binding"/>
    <property type="evidence" value="ECO:0007669"/>
    <property type="project" value="UniProtKB-KW"/>
</dbReference>
<dbReference type="SMART" id="SM00430">
    <property type="entry name" value="HOLI"/>
    <property type="match status" value="1"/>
</dbReference>
<name>H2ZA55_CIOSA</name>
<evidence type="ECO:0000256" key="2">
    <source>
        <dbReference type="ARBA" id="ARBA00022771"/>
    </source>
</evidence>
<reference evidence="11" key="1">
    <citation type="submission" date="2003-08" db="EMBL/GenBank/DDBJ databases">
        <authorList>
            <person name="Birren B."/>
            <person name="Nusbaum C."/>
            <person name="Abebe A."/>
            <person name="Abouelleil A."/>
            <person name="Adekoya E."/>
            <person name="Ait-zahra M."/>
            <person name="Allen N."/>
            <person name="Allen T."/>
            <person name="An P."/>
            <person name="Anderson M."/>
            <person name="Anderson S."/>
            <person name="Arachchi H."/>
            <person name="Armbruster J."/>
            <person name="Bachantsang P."/>
            <person name="Baldwin J."/>
            <person name="Barry A."/>
            <person name="Bayul T."/>
            <person name="Blitshsteyn B."/>
            <person name="Bloom T."/>
            <person name="Blye J."/>
            <person name="Boguslavskiy L."/>
            <person name="Borowsky M."/>
            <person name="Boukhgalter B."/>
            <person name="Brunache A."/>
            <person name="Butler J."/>
            <person name="Calixte N."/>
            <person name="Calvo S."/>
            <person name="Camarata J."/>
            <person name="Campo K."/>
            <person name="Chang J."/>
            <person name="Cheshatsang Y."/>
            <person name="Citroen M."/>
            <person name="Collymore A."/>
            <person name="Considine T."/>
            <person name="Cook A."/>
            <person name="Cooke P."/>
            <person name="Corum B."/>
            <person name="Cuomo C."/>
            <person name="David R."/>
            <person name="Dawoe T."/>
            <person name="Degray S."/>
            <person name="Dodge S."/>
            <person name="Dooley K."/>
            <person name="Dorje P."/>
            <person name="Dorjee K."/>
            <person name="Dorris L."/>
            <person name="Duffey N."/>
            <person name="Dupes A."/>
            <person name="Elkins T."/>
            <person name="Engels R."/>
            <person name="Erickson J."/>
            <person name="Farina A."/>
            <person name="Faro S."/>
            <person name="Ferreira P."/>
            <person name="Fischer H."/>
            <person name="Fitzgerald M."/>
            <person name="Foley K."/>
            <person name="Gage D."/>
            <person name="Galagan J."/>
            <person name="Gearin G."/>
            <person name="Gnerre S."/>
            <person name="Gnirke A."/>
            <person name="Goyette A."/>
            <person name="Graham J."/>
            <person name="Grandbois E."/>
            <person name="Gyaltsen K."/>
            <person name="Hafez N."/>
            <person name="Hagopian D."/>
            <person name="Hagos B."/>
            <person name="Hall J."/>
            <person name="Hatcher B."/>
            <person name="Heller A."/>
            <person name="Higgins H."/>
            <person name="Honan T."/>
            <person name="Horn A."/>
            <person name="Houde N."/>
            <person name="Hughes L."/>
            <person name="Hulme W."/>
            <person name="Husby E."/>
            <person name="Iliev I."/>
            <person name="Jaffe D."/>
            <person name="Jones C."/>
            <person name="Kamal M."/>
            <person name="Kamat A."/>
            <person name="Kamvysselis M."/>
            <person name="Karlsson E."/>
            <person name="Kells C."/>
            <person name="Kieu A."/>
            <person name="Kisner P."/>
            <person name="Kodira C."/>
            <person name="Kulbokas E."/>
            <person name="Labutti K."/>
            <person name="Lama D."/>
            <person name="Landers T."/>
            <person name="Leger J."/>
            <person name="Levine S."/>
            <person name="Lewis D."/>
            <person name="Lewis T."/>
            <person name="Lindblad-toh K."/>
            <person name="Liu X."/>
            <person name="Lokyitsang T."/>
            <person name="Lokyitsang Y."/>
            <person name="Lucien O."/>
            <person name="Lui A."/>
            <person name="Ma L.J."/>
            <person name="Mabbitt R."/>
            <person name="Macdonald J."/>
            <person name="Maclean C."/>
            <person name="Major J."/>
            <person name="Manning J."/>
            <person name="Marabella R."/>
            <person name="Maru K."/>
            <person name="Matthews C."/>
            <person name="Mauceli E."/>
            <person name="Mccarthy M."/>
            <person name="Mcdonough S."/>
            <person name="Mcghee T."/>
            <person name="Meldrim J."/>
            <person name="Meneus L."/>
            <person name="Mesirov J."/>
            <person name="Mihalev A."/>
            <person name="Mihova T."/>
            <person name="Mikkelsen T."/>
            <person name="Mlenga V."/>
            <person name="Moru K."/>
            <person name="Mozes J."/>
            <person name="Mulrain L."/>
            <person name="Munson G."/>
            <person name="Naylor J."/>
            <person name="Newes C."/>
            <person name="Nguyen C."/>
            <person name="Nguyen N."/>
            <person name="Nguyen T."/>
            <person name="Nicol R."/>
            <person name="Nielsen C."/>
            <person name="Nizzari M."/>
            <person name="Norbu C."/>
            <person name="Norbu N."/>
            <person name="O'donnell P."/>
            <person name="Okoawo O."/>
            <person name="O'leary S."/>
            <person name="Omotosho B."/>
            <person name="O'neill K."/>
            <person name="Osman S."/>
            <person name="Parker S."/>
            <person name="Perrin D."/>
            <person name="Phunkhang P."/>
            <person name="Piqani B."/>
            <person name="Purcell S."/>
            <person name="Rachupka T."/>
            <person name="Ramasamy U."/>
            <person name="Rameau R."/>
            <person name="Ray V."/>
            <person name="Raymond C."/>
            <person name="Retta R."/>
            <person name="Richardson S."/>
            <person name="Rise C."/>
            <person name="Rodriguez J."/>
            <person name="Rogers J."/>
            <person name="Rogov P."/>
            <person name="Rutman M."/>
            <person name="Schupbach R."/>
            <person name="Seaman C."/>
            <person name="Settipalli S."/>
            <person name="Sharpe T."/>
            <person name="Sheridan J."/>
            <person name="Sherpa N."/>
            <person name="Shi J."/>
            <person name="Smirnov S."/>
            <person name="Smith C."/>
            <person name="Sougnez C."/>
            <person name="Spencer B."/>
            <person name="Stalker J."/>
            <person name="Stange-thomann N."/>
            <person name="Stavropoulos S."/>
            <person name="Stetson K."/>
            <person name="Stone C."/>
            <person name="Stone S."/>
            <person name="Stubbs M."/>
            <person name="Talamas J."/>
            <person name="Tchuinga P."/>
            <person name="Tenzing P."/>
            <person name="Tesfaye S."/>
            <person name="Theodore J."/>
            <person name="Thoulutsang Y."/>
            <person name="Topham K."/>
            <person name="Towey S."/>
            <person name="Tsamla T."/>
            <person name="Tsomo N."/>
            <person name="Vallee D."/>
            <person name="Vassiliev H."/>
            <person name="Venkataraman V."/>
            <person name="Vinson J."/>
            <person name="Vo A."/>
            <person name="Wade C."/>
            <person name="Wang S."/>
            <person name="Wangchuk T."/>
            <person name="Wangdi T."/>
            <person name="Whittaker C."/>
            <person name="Wilkinson J."/>
            <person name="Wu Y."/>
            <person name="Wyman D."/>
            <person name="Yadav S."/>
            <person name="Yang S."/>
            <person name="Yang X."/>
            <person name="Yeager S."/>
            <person name="Yee E."/>
            <person name="Young G."/>
            <person name="Zainoun J."/>
            <person name="Zembeck L."/>
            <person name="Zimmer A."/>
            <person name="Zody M."/>
            <person name="Lander E."/>
        </authorList>
    </citation>
    <scope>NUCLEOTIDE SEQUENCE [LARGE SCALE GENOMIC DNA]</scope>
</reference>
<evidence type="ECO:0000256" key="7">
    <source>
        <dbReference type="ARBA" id="ARBA00023170"/>
    </source>
</evidence>
<reference evidence="10" key="3">
    <citation type="submission" date="2025-09" db="UniProtKB">
        <authorList>
            <consortium name="Ensembl"/>
        </authorList>
    </citation>
    <scope>IDENTIFICATION</scope>
</reference>
<keyword evidence="4" id="KW-0805">Transcription regulation</keyword>
<dbReference type="InterPro" id="IPR035500">
    <property type="entry name" value="NHR-like_dom_sf"/>
</dbReference>
<dbReference type="Pfam" id="PF00104">
    <property type="entry name" value="Hormone_recep"/>
    <property type="match status" value="1"/>
</dbReference>
<evidence type="ECO:0000313" key="11">
    <source>
        <dbReference type="Proteomes" id="UP000007875"/>
    </source>
</evidence>
<keyword evidence="6" id="KW-0804">Transcription</keyword>
<dbReference type="InterPro" id="IPR050234">
    <property type="entry name" value="Nuclear_hormone_rcpt_NR1"/>
</dbReference>
<dbReference type="PROSITE" id="PS51843">
    <property type="entry name" value="NR_LBD"/>
    <property type="match status" value="1"/>
</dbReference>
<keyword evidence="5" id="KW-0238">DNA-binding</keyword>
<dbReference type="Ensembl" id="ENSCSAVT00000014635.1">
    <property type="protein sequence ID" value="ENSCSAVP00000014470.1"/>
    <property type="gene ID" value="ENSCSAVG00000008468.1"/>
</dbReference>
<accession>H2ZA55</accession>
<dbReference type="OMA" id="RGGCLEM"/>
<evidence type="ECO:0000256" key="3">
    <source>
        <dbReference type="ARBA" id="ARBA00022833"/>
    </source>
</evidence>
<reference evidence="10" key="2">
    <citation type="submission" date="2025-08" db="UniProtKB">
        <authorList>
            <consortium name="Ensembl"/>
        </authorList>
    </citation>
    <scope>IDENTIFICATION</scope>
</reference>
<dbReference type="SUPFAM" id="SSF48508">
    <property type="entry name" value="Nuclear receptor ligand-binding domain"/>
    <property type="match status" value="1"/>
</dbReference>
<protein>
    <recommendedName>
        <fullName evidence="9">NR LBD domain-containing protein</fullName>
    </recommendedName>
</protein>
<feature type="domain" description="NR LBD" evidence="9">
    <location>
        <begin position="1"/>
        <end position="129"/>
    </location>
</feature>
<dbReference type="GO" id="GO:0000978">
    <property type="term" value="F:RNA polymerase II cis-regulatory region sequence-specific DNA binding"/>
    <property type="evidence" value="ECO:0007669"/>
    <property type="project" value="TreeGrafter"/>
</dbReference>
<dbReference type="GO" id="GO:0004879">
    <property type="term" value="F:nuclear receptor activity"/>
    <property type="evidence" value="ECO:0007669"/>
    <property type="project" value="InterPro"/>
</dbReference>
<dbReference type="InterPro" id="IPR001728">
    <property type="entry name" value="ThyrH_rcpt"/>
</dbReference>
<dbReference type="Gene3D" id="1.10.565.10">
    <property type="entry name" value="Retinoid X Receptor"/>
    <property type="match status" value="1"/>
</dbReference>
<dbReference type="InParanoid" id="H2ZA55"/>
<dbReference type="InterPro" id="IPR000536">
    <property type="entry name" value="Nucl_hrmn_rcpt_lig-bd"/>
</dbReference>
<dbReference type="GO" id="GO:0030154">
    <property type="term" value="P:cell differentiation"/>
    <property type="evidence" value="ECO:0007669"/>
    <property type="project" value="TreeGrafter"/>
</dbReference>
<evidence type="ECO:0000256" key="5">
    <source>
        <dbReference type="ARBA" id="ARBA00023125"/>
    </source>
</evidence>
<dbReference type="PANTHER" id="PTHR24082">
    <property type="entry name" value="NUCLEAR HORMONE RECEPTOR"/>
    <property type="match status" value="1"/>
</dbReference>
<evidence type="ECO:0000256" key="8">
    <source>
        <dbReference type="ARBA" id="ARBA00023242"/>
    </source>
</evidence>
<evidence type="ECO:0000256" key="4">
    <source>
        <dbReference type="ARBA" id="ARBA00023015"/>
    </source>
</evidence>
<dbReference type="GeneTree" id="ENSGT00730000113607"/>
<dbReference type="PANTHER" id="PTHR24082:SF283">
    <property type="entry name" value="NUCLEAR HORMONE RECEPTOR HR96"/>
    <property type="match status" value="1"/>
</dbReference>
<dbReference type="STRING" id="51511.ENSCSAVP00000014470"/>
<proteinExistence type="predicted"/>
<evidence type="ECO:0000313" key="10">
    <source>
        <dbReference type="Ensembl" id="ENSCSAVP00000014470.1"/>
    </source>
</evidence>
<dbReference type="GO" id="GO:0000122">
    <property type="term" value="P:negative regulation of transcription by RNA polymerase II"/>
    <property type="evidence" value="ECO:0007669"/>
    <property type="project" value="TreeGrafter"/>
</dbReference>
<keyword evidence="2" id="KW-0863">Zinc-finger</keyword>
<sequence>IVDQIVLLRGGCLEMLVLRSYFAFSCDENKYMSDKFQYQPSDFLQAGCSEEFVEKYNSLHLRMRKMKLQVEEICLLLALVLFSPDRPGLEEQAKVEEMQDMVANTLQAYEYTNKPPKEARVCLCWVIYR</sequence>
<evidence type="ECO:0000256" key="1">
    <source>
        <dbReference type="ARBA" id="ARBA00022723"/>
    </source>
</evidence>
<dbReference type="Proteomes" id="UP000007875">
    <property type="component" value="Unassembled WGS sequence"/>
</dbReference>
<keyword evidence="1" id="KW-0479">Metal-binding</keyword>
<keyword evidence="3" id="KW-0862">Zinc</keyword>
<evidence type="ECO:0000256" key="6">
    <source>
        <dbReference type="ARBA" id="ARBA00023163"/>
    </source>
</evidence>
<dbReference type="AlphaFoldDB" id="H2ZA55"/>
<keyword evidence="11" id="KW-1185">Reference proteome</keyword>
<dbReference type="HOGENOM" id="CLU_1964451_0_0_1"/>
<evidence type="ECO:0000259" key="9">
    <source>
        <dbReference type="PROSITE" id="PS51843"/>
    </source>
</evidence>
<organism evidence="10 11">
    <name type="scientific">Ciona savignyi</name>
    <name type="common">Pacific transparent sea squirt</name>
    <dbReference type="NCBI Taxonomy" id="51511"/>
    <lineage>
        <taxon>Eukaryota</taxon>
        <taxon>Metazoa</taxon>
        <taxon>Chordata</taxon>
        <taxon>Tunicata</taxon>
        <taxon>Ascidiacea</taxon>
        <taxon>Phlebobranchia</taxon>
        <taxon>Cionidae</taxon>
        <taxon>Ciona</taxon>
    </lineage>
</organism>
<dbReference type="PRINTS" id="PR00546">
    <property type="entry name" value="THYROIDHORMR"/>
</dbReference>
<keyword evidence="8" id="KW-0539">Nucleus</keyword>